<dbReference type="PANTHER" id="PTHR45713">
    <property type="entry name" value="FTP DOMAIN-CONTAINING PROTEIN"/>
    <property type="match status" value="1"/>
</dbReference>
<dbReference type="SUPFAM" id="SSF51445">
    <property type="entry name" value="(Trans)glycosidases"/>
    <property type="match status" value="1"/>
</dbReference>
<keyword evidence="5" id="KW-0326">Glycosidase</keyword>
<evidence type="ECO:0000256" key="1">
    <source>
        <dbReference type="ARBA" id="ARBA00007951"/>
    </source>
</evidence>
<dbReference type="InterPro" id="IPR007110">
    <property type="entry name" value="Ig-like_dom"/>
</dbReference>
<dbReference type="Pfam" id="PF01120">
    <property type="entry name" value="Alpha_L_fucos"/>
    <property type="match status" value="1"/>
</dbReference>
<dbReference type="Gene3D" id="3.20.20.80">
    <property type="entry name" value="Glycosidases"/>
    <property type="match status" value="1"/>
</dbReference>
<dbReference type="PANTHER" id="PTHR45713:SF6">
    <property type="entry name" value="F5_8 TYPE C DOMAIN-CONTAINING PROTEIN"/>
    <property type="match status" value="1"/>
</dbReference>
<dbReference type="Pfam" id="PF00395">
    <property type="entry name" value="SLH"/>
    <property type="match status" value="3"/>
</dbReference>
<protein>
    <recommendedName>
        <fullName evidence="2">alpha-L-fucosidase</fullName>
        <ecNumber evidence="2">3.2.1.51</ecNumber>
    </recommendedName>
</protein>
<gene>
    <name evidence="10" type="ORF">OMP38_12210</name>
</gene>
<reference evidence="10 11" key="1">
    <citation type="submission" date="2022-10" db="EMBL/GenBank/DDBJ databases">
        <title>Comparative genomic analysis of Cohnella hashimotonis sp. nov., isolated from the International Space Station.</title>
        <authorList>
            <person name="Simpson A."/>
            <person name="Venkateswaran K."/>
        </authorList>
    </citation>
    <scope>NUCLEOTIDE SEQUENCE [LARGE SCALE GENOMIC DNA]</scope>
    <source>
        <strain evidence="10 11">DSM 18997</strain>
    </source>
</reference>
<dbReference type="RefSeq" id="WP_277565425.1">
    <property type="nucleotide sequence ID" value="NZ_JAPDHZ010000003.1"/>
</dbReference>
<accession>A0A9X4KKW7</accession>
<dbReference type="InterPro" id="IPR001119">
    <property type="entry name" value="SLH_dom"/>
</dbReference>
<feature type="domain" description="F5/8 type C" evidence="7">
    <location>
        <begin position="1"/>
        <end position="133"/>
    </location>
</feature>
<dbReference type="InterPro" id="IPR057739">
    <property type="entry name" value="Glyco_hydro_29_N"/>
</dbReference>
<dbReference type="InterPro" id="IPR000933">
    <property type="entry name" value="Glyco_hydro_29"/>
</dbReference>
<dbReference type="Pfam" id="PF22633">
    <property type="entry name" value="F5_F8_type_C_2"/>
    <property type="match status" value="1"/>
</dbReference>
<feature type="domain" description="Ig-like" evidence="8">
    <location>
        <begin position="943"/>
        <end position="1029"/>
    </location>
</feature>
<keyword evidence="3" id="KW-0732">Signal</keyword>
<dbReference type="InterPro" id="IPR051941">
    <property type="entry name" value="BG_Antigen-Binding_Lectin"/>
</dbReference>
<dbReference type="PROSITE" id="PS50835">
    <property type="entry name" value="IG_LIKE"/>
    <property type="match status" value="1"/>
</dbReference>
<evidence type="ECO:0000313" key="11">
    <source>
        <dbReference type="Proteomes" id="UP001153387"/>
    </source>
</evidence>
<evidence type="ECO:0000259" key="9">
    <source>
        <dbReference type="PROSITE" id="PS51272"/>
    </source>
</evidence>
<dbReference type="Proteomes" id="UP001153387">
    <property type="component" value="Unassembled WGS sequence"/>
</dbReference>
<evidence type="ECO:0000256" key="6">
    <source>
        <dbReference type="SAM" id="MobiDB-lite"/>
    </source>
</evidence>
<dbReference type="PROSITE" id="PS51272">
    <property type="entry name" value="SLH"/>
    <property type="match status" value="3"/>
</dbReference>
<dbReference type="SUPFAM" id="SSF48726">
    <property type="entry name" value="Immunoglobulin"/>
    <property type="match status" value="2"/>
</dbReference>
<feature type="domain" description="SLH" evidence="9">
    <location>
        <begin position="1411"/>
        <end position="1470"/>
    </location>
</feature>
<evidence type="ECO:0000256" key="3">
    <source>
        <dbReference type="ARBA" id="ARBA00022729"/>
    </source>
</evidence>
<dbReference type="SUPFAM" id="SSF49785">
    <property type="entry name" value="Galactose-binding domain-like"/>
    <property type="match status" value="2"/>
</dbReference>
<sequence length="1470" mass="156475">MPTNLALGKTVTASSSLLNSDWSGAKVVDGNTGSVPGSMGYTSSNDLNNNHNEWVKINLGASSVVNSVTLWPRDDSGAKGEGFPVDFTIQVSTDDVNWTTVVTRTGQTNPGANPQTYYFPPASATYVKVDATSLRQNLTNQWKEWRLQFAEIGVYSIADAPAPTITEQPQGKIVLPDASVQLSVNATGSGSLTYQWYSNTTAGTNGGLAIDGATGTSYAAPTTQEGTTYYYAVVTNTDNNMTNNKIAETTSAIAAVTVTRGALPPVVRTVTQPVSRTVYLNGHAALSVQATATGDLSYQWYSNDQDSTEGAVAVAGATAATLQVPTDAAGTRYYYAMVTNTDNSMPLNKTATATSEIVGIQVLTPGDTTGQTIDRTRAMKYGLFVHYVPELTVDKSGAIVMDPDTLADNFDANRFADDLAEMKVEYVIFTAWHFRMVTLWPSDAMKSWLPNGHTTKRDMLGDMITAVRSKGIHVLLYTHPRDGHDFNTEDQALSGWKVNGAFDKTKWNDFINDIYGEMMDRYGSRIDGIYLDEGGDNTNYIDYDRLRKTIKDVNPNVLMIQNNYYGNAYNTDIGDQEFFFWDPFGKNTDGTKWTSFNRTIGPTFAGNWWAEQAENKTVVTWTPESMFRFTVLQAGTNTDGLGIQWAAGPYPGGGFEKDVVSTMAKIGDYIEPIAESIKNTYSSTSYPTPAKSTIEGITWGVATRSTDDAYEYIHVLKAPSTKTLQLPAPKDGKQFGTATLLPSGHEVALRQTADGVTLTLGESDAWDPYDTVIKLNVIGKSANLALGKLVYASSIVDSDVDRWGNQKVTDGIYESIKGTSMGHSSSMNLTTQNHTESITVDLGAATAVSAVTLFPRSDAGNEGEGFPIDFTIKLSTDNAQWTTVSTQTGFANPGKVAQTLNFDQLTARYVKLEATKLKINTKDFNQYRLQLAEIGVYNDAFTPVFGAQPKSGTVAPGDTVKLFVTATATGQLSYQWYRNDANSANGGTSIQDATSSTLLVPTETAGTVYYYCVVTNTENNMTTGPREASGTSQIAAITVSSGDNGGGDNGGGDNGTDNPGTDNPGTDNLGSGSYSNHSNNGPAVEAGKISVKATADAGGRATVNVGADVLNTAVSKAAGKAVEIVVQPSAGTTEVGLSLPVSAILAAKKQGIEMLAIDTGLAVVKVKLDRIVLASSSSSGNIQLTVAKKDPSTLPEAARSRLGDHPVYDFTLQNDGGKLEQFDGKTDIQVEVSYSLKQGEDPGKVVAYSIGANGELEVVPNSYYDTVAGKLVFKPKHFSPFAIAYADASFGDIDRTPWARSGIEALAARGAIDGTGNGQFNPLGKVTRAEFLQMLLRSLELTNESASADFSDVDAGAWYYNAVASGQKLGIVSGRPDGSFGASDSINRQDAALMAYQAAQAANARLNRAGAEAFKDAGSIAGYASGAVSALHEAGIVNGAGGLFRPKSDMTRAEAAAMLYRLFVQAQGTK</sequence>
<dbReference type="SMART" id="SM00812">
    <property type="entry name" value="Alpha_L_fucos"/>
    <property type="match status" value="1"/>
</dbReference>
<dbReference type="EMBL" id="JAPDHZ010000003">
    <property type="protein sequence ID" value="MDG0791550.1"/>
    <property type="molecule type" value="Genomic_DNA"/>
</dbReference>
<evidence type="ECO:0000256" key="2">
    <source>
        <dbReference type="ARBA" id="ARBA00012662"/>
    </source>
</evidence>
<feature type="domain" description="SLH" evidence="9">
    <location>
        <begin position="1286"/>
        <end position="1349"/>
    </location>
</feature>
<feature type="domain" description="SLH" evidence="9">
    <location>
        <begin position="1350"/>
        <end position="1409"/>
    </location>
</feature>
<dbReference type="PROSITE" id="PS50022">
    <property type="entry name" value="FA58C_3"/>
    <property type="match status" value="2"/>
</dbReference>
<dbReference type="GO" id="GO:0005975">
    <property type="term" value="P:carbohydrate metabolic process"/>
    <property type="evidence" value="ECO:0007669"/>
    <property type="project" value="InterPro"/>
</dbReference>
<comment type="caution">
    <text evidence="10">The sequence shown here is derived from an EMBL/GenBank/DDBJ whole genome shotgun (WGS) entry which is preliminary data.</text>
</comment>
<evidence type="ECO:0000256" key="5">
    <source>
        <dbReference type="ARBA" id="ARBA00023295"/>
    </source>
</evidence>
<feature type="region of interest" description="Disordered" evidence="6">
    <location>
        <begin position="1038"/>
        <end position="1083"/>
    </location>
</feature>
<dbReference type="InterPro" id="IPR008979">
    <property type="entry name" value="Galactose-bd-like_sf"/>
</dbReference>
<name>A0A9X4KKW7_9BACL</name>
<dbReference type="GO" id="GO:0004560">
    <property type="term" value="F:alpha-L-fucosidase activity"/>
    <property type="evidence" value="ECO:0007669"/>
    <property type="project" value="InterPro"/>
</dbReference>
<keyword evidence="4" id="KW-0378">Hydrolase</keyword>
<feature type="compositionally biased region" description="Low complexity" evidence="6">
    <location>
        <begin position="1055"/>
        <end position="1081"/>
    </location>
</feature>
<feature type="compositionally biased region" description="Gly residues" evidence="6">
    <location>
        <begin position="1043"/>
        <end position="1054"/>
    </location>
</feature>
<dbReference type="Pfam" id="PF00754">
    <property type="entry name" value="F5_F8_type_C"/>
    <property type="match status" value="1"/>
</dbReference>
<evidence type="ECO:0000256" key="4">
    <source>
        <dbReference type="ARBA" id="ARBA00022801"/>
    </source>
</evidence>
<feature type="domain" description="F5/8 type C" evidence="7">
    <location>
        <begin position="772"/>
        <end position="934"/>
    </location>
</feature>
<dbReference type="InterPro" id="IPR017853">
    <property type="entry name" value="GH"/>
</dbReference>
<keyword evidence="11" id="KW-1185">Reference proteome</keyword>
<evidence type="ECO:0000313" key="10">
    <source>
        <dbReference type="EMBL" id="MDG0791550.1"/>
    </source>
</evidence>
<comment type="similarity">
    <text evidence="1">Belongs to the glycosyl hydrolase 29 family.</text>
</comment>
<evidence type="ECO:0000259" key="8">
    <source>
        <dbReference type="PROSITE" id="PS50835"/>
    </source>
</evidence>
<dbReference type="InterPro" id="IPR013783">
    <property type="entry name" value="Ig-like_fold"/>
</dbReference>
<dbReference type="Gene3D" id="2.60.40.10">
    <property type="entry name" value="Immunoglobulins"/>
    <property type="match status" value="3"/>
</dbReference>
<dbReference type="EC" id="3.2.1.51" evidence="2"/>
<proteinExistence type="inferred from homology"/>
<organism evidence="10 11">
    <name type="scientific">Cohnella ginsengisoli</name>
    <dbReference type="NCBI Taxonomy" id="425004"/>
    <lineage>
        <taxon>Bacteria</taxon>
        <taxon>Bacillati</taxon>
        <taxon>Bacillota</taxon>
        <taxon>Bacilli</taxon>
        <taxon>Bacillales</taxon>
        <taxon>Paenibacillaceae</taxon>
        <taxon>Cohnella</taxon>
    </lineage>
</organism>
<dbReference type="InterPro" id="IPR000421">
    <property type="entry name" value="FA58C"/>
</dbReference>
<evidence type="ECO:0000259" key="7">
    <source>
        <dbReference type="PROSITE" id="PS50022"/>
    </source>
</evidence>
<dbReference type="Gene3D" id="2.60.120.260">
    <property type="entry name" value="Galactose-binding domain-like"/>
    <property type="match status" value="2"/>
</dbReference>
<dbReference type="InterPro" id="IPR036179">
    <property type="entry name" value="Ig-like_dom_sf"/>
</dbReference>